<dbReference type="PaxDb" id="515619-EUBREC_1541"/>
<dbReference type="HOGENOM" id="CLU_2953595_0_0_9"/>
<evidence type="ECO:0000313" key="2">
    <source>
        <dbReference type="Proteomes" id="UP000001477"/>
    </source>
</evidence>
<protein>
    <submittedName>
        <fullName evidence="1">Uncharacterized protein</fullName>
    </submittedName>
</protein>
<name>C4Z972_AGARV</name>
<sequence length="59" mass="6681">MIKPPFFLAKPHLFLVLLSMPVYRLEHVVGLPAAGGHDIAVCSDFMQQKVRLINHLRSQ</sequence>
<dbReference type="Proteomes" id="UP000001477">
    <property type="component" value="Chromosome"/>
</dbReference>
<accession>C4Z972</accession>
<proteinExistence type="predicted"/>
<dbReference type="EMBL" id="CP001107">
    <property type="protein sequence ID" value="ACR75294.1"/>
    <property type="molecule type" value="Genomic_DNA"/>
</dbReference>
<reference evidence="1 2" key="1">
    <citation type="journal article" date="2009" name="Proc. Natl. Acad. Sci. U.S.A.">
        <title>Characterizing a model human gut microbiota composed of members of its two dominant bacterial phyla.</title>
        <authorList>
            <person name="Mahowald M.A."/>
            <person name="Rey F.E."/>
            <person name="Seedorf H."/>
            <person name="Turnbaugh P.J."/>
            <person name="Fulton R.S."/>
            <person name="Wollam A."/>
            <person name="Shah N."/>
            <person name="Wang C."/>
            <person name="Magrini V."/>
            <person name="Wilson R.K."/>
            <person name="Cantarel B.L."/>
            <person name="Coutinho P.M."/>
            <person name="Henrissat B."/>
            <person name="Crock L.W."/>
            <person name="Russell A."/>
            <person name="Verberkmoes N.C."/>
            <person name="Hettich R.L."/>
            <person name="Gordon J.I."/>
        </authorList>
    </citation>
    <scope>NUCLEOTIDE SEQUENCE [LARGE SCALE GENOMIC DNA]</scope>
    <source>
        <strain evidence="2">ATCC 33656 / DSM 3377 / JCM 17463 / KCTC 5835 / LMG 30912 / VPI 0990</strain>
    </source>
</reference>
<dbReference type="AlphaFoldDB" id="C4Z972"/>
<dbReference type="KEGG" id="ere:EUBREC_1541"/>
<evidence type="ECO:0000313" key="1">
    <source>
        <dbReference type="EMBL" id="ACR75294.1"/>
    </source>
</evidence>
<organism evidence="1 2">
    <name type="scientific">Agathobacter rectalis (strain ATCC 33656 / DSM 3377 / JCM 17463 / KCTC 5835 / VPI 0990)</name>
    <name type="common">Eubacterium rectale</name>
    <dbReference type="NCBI Taxonomy" id="515619"/>
    <lineage>
        <taxon>Bacteria</taxon>
        <taxon>Bacillati</taxon>
        <taxon>Bacillota</taxon>
        <taxon>Clostridia</taxon>
        <taxon>Lachnospirales</taxon>
        <taxon>Lachnospiraceae</taxon>
        <taxon>Agathobacter</taxon>
    </lineage>
</organism>
<gene>
    <name evidence="1" type="ordered locus">EUBREC_1541</name>
</gene>